<keyword evidence="2 4" id="KW-0560">Oxidoreductase</keyword>
<dbReference type="Gene3D" id="3.40.309.10">
    <property type="entry name" value="Aldehyde Dehydrogenase, Chain A, domain 2"/>
    <property type="match status" value="1"/>
</dbReference>
<dbReference type="NCBIfam" id="TIGR01780">
    <property type="entry name" value="SSADH"/>
    <property type="match status" value="1"/>
</dbReference>
<dbReference type="InterPro" id="IPR050740">
    <property type="entry name" value="Aldehyde_DH_Superfamily"/>
</dbReference>
<sequence>MIQLIDPTLLKSTSYINGKWLPQAGNNIKVTNPATGETITALNMACAEDAEAAITSANNAFQLWKDTSIKTRFEVLKKWFDLIIANKQDLATLMTLEQGKTISESLGEINYGASYVEWFAEEAKRIYGDVINLPGQNSQGLVIRQPIGVVAAITPWNFPNAMITRKAAPALAAGCTIIIKPASETPLSALALAELADRAGIPAGVINIIVGQSRELGKVFTDSAVVRKLTFTGSTPVGKILIKQCADTVKRTSMELGGNAPLIIFDDADLDKAVDATLISKYRNSGQTCICANRIIVQEGIYQTFIDKLTAKVKQFKLGNGIESNTTHGPLVSEKAANDVNNLVQQAISQGAEVNIGGKISPLGACYFEPTILTNLDSSMDIFREEIFGPVAPIFKFSNEQEAVDMANDTEFGLASYIFTNNLGRAWRMAKNVEYGMVGINEVAISSEMIPFGGVKESGNGREGSKHGLEDYTEMKYICLGGLAG</sequence>
<dbReference type="InterPro" id="IPR010102">
    <property type="entry name" value="Succ_semiAld_DH"/>
</dbReference>
<dbReference type="GO" id="GO:0016491">
    <property type="term" value="F:oxidoreductase activity"/>
    <property type="evidence" value="ECO:0007669"/>
    <property type="project" value="UniProtKB-KW"/>
</dbReference>
<dbReference type="PROSITE" id="PS00070">
    <property type="entry name" value="ALDEHYDE_DEHYDR_CYS"/>
    <property type="match status" value="1"/>
</dbReference>
<evidence type="ECO:0000313" key="6">
    <source>
        <dbReference type="EMBL" id="MEM5550186.1"/>
    </source>
</evidence>
<evidence type="ECO:0000256" key="2">
    <source>
        <dbReference type="ARBA" id="ARBA00023002"/>
    </source>
</evidence>
<dbReference type="InterPro" id="IPR016161">
    <property type="entry name" value="Ald_DH/histidinol_DH"/>
</dbReference>
<evidence type="ECO:0000313" key="7">
    <source>
        <dbReference type="Proteomes" id="UP001388366"/>
    </source>
</evidence>
<feature type="domain" description="Aldehyde dehydrogenase" evidence="5">
    <location>
        <begin position="20"/>
        <end position="478"/>
    </location>
</feature>
<dbReference type="EMBL" id="JBBMQU010000006">
    <property type="protein sequence ID" value="MEM5550186.1"/>
    <property type="molecule type" value="Genomic_DNA"/>
</dbReference>
<dbReference type="InterPro" id="IPR029510">
    <property type="entry name" value="Ald_DH_CS_GLU"/>
</dbReference>
<reference evidence="6 7" key="1">
    <citation type="submission" date="2024-03" db="EMBL/GenBank/DDBJ databases">
        <title>Community enrichment and isolation of bacterial strains for fucoidan degradation.</title>
        <authorList>
            <person name="Sichert A."/>
        </authorList>
    </citation>
    <scope>NUCLEOTIDE SEQUENCE [LARGE SCALE GENOMIC DNA]</scope>
    <source>
        <strain evidence="6 7">AS81</strain>
    </source>
</reference>
<name>A0ABU9TZG8_9GAMM</name>
<organism evidence="6 7">
    <name type="scientific">Pseudoalteromonas neustonica</name>
    <dbReference type="NCBI Taxonomy" id="1840331"/>
    <lineage>
        <taxon>Bacteria</taxon>
        <taxon>Pseudomonadati</taxon>
        <taxon>Pseudomonadota</taxon>
        <taxon>Gammaproteobacteria</taxon>
        <taxon>Alteromonadales</taxon>
        <taxon>Pseudoalteromonadaceae</taxon>
        <taxon>Pseudoalteromonas</taxon>
    </lineage>
</organism>
<dbReference type="PROSITE" id="PS00687">
    <property type="entry name" value="ALDEHYDE_DEHYDR_GLU"/>
    <property type="match status" value="1"/>
</dbReference>
<evidence type="ECO:0000256" key="1">
    <source>
        <dbReference type="ARBA" id="ARBA00009986"/>
    </source>
</evidence>
<comment type="similarity">
    <text evidence="1 4">Belongs to the aldehyde dehydrogenase family.</text>
</comment>
<dbReference type="Proteomes" id="UP001388366">
    <property type="component" value="Unassembled WGS sequence"/>
</dbReference>
<dbReference type="RefSeq" id="WP_342883479.1">
    <property type="nucleotide sequence ID" value="NZ_JBBMQU010000006.1"/>
</dbReference>
<comment type="caution">
    <text evidence="6">The sequence shown here is derived from an EMBL/GenBank/DDBJ whole genome shotgun (WGS) entry which is preliminary data.</text>
</comment>
<dbReference type="InterPro" id="IPR016162">
    <property type="entry name" value="Ald_DH_N"/>
</dbReference>
<dbReference type="InterPro" id="IPR015590">
    <property type="entry name" value="Aldehyde_DH_dom"/>
</dbReference>
<proteinExistence type="inferred from homology"/>
<dbReference type="SUPFAM" id="SSF53720">
    <property type="entry name" value="ALDH-like"/>
    <property type="match status" value="1"/>
</dbReference>
<keyword evidence="7" id="KW-1185">Reference proteome</keyword>
<dbReference type="InterPro" id="IPR016163">
    <property type="entry name" value="Ald_DH_C"/>
</dbReference>
<dbReference type="EC" id="1.2.1.-" evidence="6"/>
<dbReference type="InterPro" id="IPR016160">
    <property type="entry name" value="Ald_DH_CS_CYS"/>
</dbReference>
<dbReference type="PANTHER" id="PTHR43353">
    <property type="entry name" value="SUCCINATE-SEMIALDEHYDE DEHYDROGENASE, MITOCHONDRIAL"/>
    <property type="match status" value="1"/>
</dbReference>
<dbReference type="Pfam" id="PF00171">
    <property type="entry name" value="Aldedh"/>
    <property type="match status" value="1"/>
</dbReference>
<evidence type="ECO:0000256" key="4">
    <source>
        <dbReference type="RuleBase" id="RU003345"/>
    </source>
</evidence>
<evidence type="ECO:0000256" key="3">
    <source>
        <dbReference type="PROSITE-ProRule" id="PRU10007"/>
    </source>
</evidence>
<dbReference type="PANTHER" id="PTHR43353:SF5">
    <property type="entry name" value="SUCCINATE-SEMIALDEHYDE DEHYDROGENASE, MITOCHONDRIAL"/>
    <property type="match status" value="1"/>
</dbReference>
<dbReference type="Gene3D" id="3.40.605.10">
    <property type="entry name" value="Aldehyde Dehydrogenase, Chain A, domain 1"/>
    <property type="match status" value="1"/>
</dbReference>
<protein>
    <submittedName>
        <fullName evidence="6">NAD-dependent succinate-semialdehyde dehydrogenase</fullName>
        <ecNumber evidence="6">1.2.1.-</ecNumber>
    </submittedName>
</protein>
<feature type="active site" evidence="3">
    <location>
        <position position="255"/>
    </location>
</feature>
<evidence type="ECO:0000259" key="5">
    <source>
        <dbReference type="Pfam" id="PF00171"/>
    </source>
</evidence>
<accession>A0ABU9TZG8</accession>
<dbReference type="CDD" id="cd07103">
    <property type="entry name" value="ALDH_F5_SSADH_GabD"/>
    <property type="match status" value="1"/>
</dbReference>
<gene>
    <name evidence="6" type="ORF">WNY63_05510</name>
</gene>